<dbReference type="Proteomes" id="UP000610558">
    <property type="component" value="Unassembled WGS sequence"/>
</dbReference>
<accession>A0A927BZ80</accession>
<proteinExistence type="predicted"/>
<protein>
    <submittedName>
        <fullName evidence="3">DUF4115 domain-containing protein</fullName>
    </submittedName>
</protein>
<dbReference type="PANTHER" id="PTHR34475:SF1">
    <property type="entry name" value="CYTOSKELETON PROTEIN RODZ"/>
    <property type="match status" value="1"/>
</dbReference>
<name>A0A927BZ80_9GAMM</name>
<comment type="caution">
    <text evidence="3">The sequence shown here is derived from an EMBL/GenBank/DDBJ whole genome shotgun (WGS) entry which is preliminary data.</text>
</comment>
<dbReference type="PANTHER" id="PTHR34475">
    <property type="match status" value="1"/>
</dbReference>
<evidence type="ECO:0000313" key="4">
    <source>
        <dbReference type="Proteomes" id="UP000610558"/>
    </source>
</evidence>
<feature type="transmembrane region" description="Helical" evidence="1">
    <location>
        <begin position="105"/>
        <end position="126"/>
    </location>
</feature>
<evidence type="ECO:0000259" key="2">
    <source>
        <dbReference type="Pfam" id="PF13464"/>
    </source>
</evidence>
<evidence type="ECO:0000256" key="1">
    <source>
        <dbReference type="SAM" id="Phobius"/>
    </source>
</evidence>
<dbReference type="Pfam" id="PF13413">
    <property type="entry name" value="HTH_25"/>
    <property type="match status" value="1"/>
</dbReference>
<keyword evidence="1" id="KW-0472">Membrane</keyword>
<evidence type="ECO:0000313" key="3">
    <source>
        <dbReference type="EMBL" id="MBD2858285.1"/>
    </source>
</evidence>
<dbReference type="InterPro" id="IPR050400">
    <property type="entry name" value="Bact_Cytoskel_RodZ"/>
</dbReference>
<dbReference type="Gene3D" id="1.10.260.40">
    <property type="entry name" value="lambda repressor-like DNA-binding domains"/>
    <property type="match status" value="1"/>
</dbReference>
<dbReference type="InterPro" id="IPR010982">
    <property type="entry name" value="Lambda_DNA-bd_dom_sf"/>
</dbReference>
<dbReference type="AlphaFoldDB" id="A0A927BZ80"/>
<dbReference type="Pfam" id="PF13464">
    <property type="entry name" value="RodZ_C"/>
    <property type="match status" value="1"/>
</dbReference>
<keyword evidence="1" id="KW-0812">Transmembrane</keyword>
<dbReference type="EMBL" id="JACXLD010000002">
    <property type="protein sequence ID" value="MBD2858285.1"/>
    <property type="molecule type" value="Genomic_DNA"/>
</dbReference>
<dbReference type="InterPro" id="IPR025194">
    <property type="entry name" value="RodZ-like_C"/>
</dbReference>
<keyword evidence="4" id="KW-1185">Reference proteome</keyword>
<dbReference type="RefSeq" id="WP_190762978.1">
    <property type="nucleotide sequence ID" value="NZ_JACXLD010000002.1"/>
</dbReference>
<gene>
    <name evidence="3" type="ORF">IB286_04625</name>
</gene>
<sequence length="274" mass="30581">MSSSHPLEGPPGAILREARLQAGKSIPETADALNLLIRYVEALEDNDYSRFNSPLFAKGYIKAYARYLGLDEEPLLRDCERVCAREDKRKARDDRRVGIAKAPGNAPLIMAFVLALIIWILSVWFFTDKADSHLEVTLLEVIHPNQLENQKPESQKGPQKSPAPLLGNVLLNRYETETAQTLEPAEQAEGQLAEVRLHFSDTVWIELRDNNGNIVLSGVQEGGKDLRLTVLGPVELGTLNWPGVAMDYNNYPVKFERVAEPSSNNAIRVRIGEL</sequence>
<organism evidence="3 4">
    <name type="scientific">Spongiibacter pelagi</name>
    <dbReference type="NCBI Taxonomy" id="2760804"/>
    <lineage>
        <taxon>Bacteria</taxon>
        <taxon>Pseudomonadati</taxon>
        <taxon>Pseudomonadota</taxon>
        <taxon>Gammaproteobacteria</taxon>
        <taxon>Cellvibrionales</taxon>
        <taxon>Spongiibacteraceae</taxon>
        <taxon>Spongiibacter</taxon>
    </lineage>
</organism>
<feature type="domain" description="Cytoskeleton protein RodZ-like C-terminal" evidence="2">
    <location>
        <begin position="196"/>
        <end position="256"/>
    </location>
</feature>
<keyword evidence="1" id="KW-1133">Transmembrane helix</keyword>
<reference evidence="3" key="1">
    <citation type="submission" date="2020-09" db="EMBL/GenBank/DDBJ databases">
        <authorList>
            <person name="Yoon J.-W."/>
        </authorList>
    </citation>
    <scope>NUCLEOTIDE SEQUENCE</scope>
    <source>
        <strain evidence="3">KMU-158</strain>
    </source>
</reference>
<dbReference type="GO" id="GO:0003677">
    <property type="term" value="F:DNA binding"/>
    <property type="evidence" value="ECO:0007669"/>
    <property type="project" value="InterPro"/>
</dbReference>